<evidence type="ECO:0000256" key="2">
    <source>
        <dbReference type="ARBA" id="ARBA00022692"/>
    </source>
</evidence>
<dbReference type="Pfam" id="PF20684">
    <property type="entry name" value="Fung_rhodopsin"/>
    <property type="match status" value="1"/>
</dbReference>
<dbReference type="PANTHER" id="PTHR33048">
    <property type="entry name" value="PTH11-LIKE INTEGRAL MEMBRANE PROTEIN (AFU_ORTHOLOGUE AFUA_5G11245)"/>
    <property type="match status" value="1"/>
</dbReference>
<evidence type="ECO:0000259" key="8">
    <source>
        <dbReference type="Pfam" id="PF20684"/>
    </source>
</evidence>
<dbReference type="Proteomes" id="UP000275078">
    <property type="component" value="Unassembled WGS sequence"/>
</dbReference>
<feature type="transmembrane region" description="Helical" evidence="7">
    <location>
        <begin position="175"/>
        <end position="199"/>
    </location>
</feature>
<dbReference type="GO" id="GO:0016020">
    <property type="term" value="C:membrane"/>
    <property type="evidence" value="ECO:0007669"/>
    <property type="project" value="UniProtKB-SubCell"/>
</dbReference>
<feature type="compositionally biased region" description="Basic and acidic residues" evidence="6">
    <location>
        <begin position="418"/>
        <end position="429"/>
    </location>
</feature>
<evidence type="ECO:0000313" key="9">
    <source>
        <dbReference type="EMBL" id="RPA84554.1"/>
    </source>
</evidence>
<keyword evidence="4 7" id="KW-0472">Membrane</keyword>
<keyword evidence="3 7" id="KW-1133">Transmembrane helix</keyword>
<dbReference type="OrthoDB" id="5372266at2759"/>
<comment type="similarity">
    <text evidence="5">Belongs to the SAT4 family.</text>
</comment>
<feature type="region of interest" description="Disordered" evidence="6">
    <location>
        <begin position="382"/>
        <end position="429"/>
    </location>
</feature>
<feature type="transmembrane region" description="Helical" evidence="7">
    <location>
        <begin position="86"/>
        <end position="114"/>
    </location>
</feature>
<feature type="transmembrane region" description="Helical" evidence="7">
    <location>
        <begin position="140"/>
        <end position="163"/>
    </location>
</feature>
<dbReference type="PANTHER" id="PTHR33048:SF92">
    <property type="entry name" value="INTEGRAL MEMBRANE PROTEIN"/>
    <property type="match status" value="1"/>
</dbReference>
<reference evidence="9 10" key="1">
    <citation type="journal article" date="2018" name="Nat. Ecol. Evol.">
        <title>Pezizomycetes genomes reveal the molecular basis of ectomycorrhizal truffle lifestyle.</title>
        <authorList>
            <person name="Murat C."/>
            <person name="Payen T."/>
            <person name="Noel B."/>
            <person name="Kuo A."/>
            <person name="Morin E."/>
            <person name="Chen J."/>
            <person name="Kohler A."/>
            <person name="Krizsan K."/>
            <person name="Balestrini R."/>
            <person name="Da Silva C."/>
            <person name="Montanini B."/>
            <person name="Hainaut M."/>
            <person name="Levati E."/>
            <person name="Barry K.W."/>
            <person name="Belfiori B."/>
            <person name="Cichocki N."/>
            <person name="Clum A."/>
            <person name="Dockter R.B."/>
            <person name="Fauchery L."/>
            <person name="Guy J."/>
            <person name="Iotti M."/>
            <person name="Le Tacon F."/>
            <person name="Lindquist E.A."/>
            <person name="Lipzen A."/>
            <person name="Malagnac F."/>
            <person name="Mello A."/>
            <person name="Molinier V."/>
            <person name="Miyauchi S."/>
            <person name="Poulain J."/>
            <person name="Riccioni C."/>
            <person name="Rubini A."/>
            <person name="Sitrit Y."/>
            <person name="Splivallo R."/>
            <person name="Traeger S."/>
            <person name="Wang M."/>
            <person name="Zifcakova L."/>
            <person name="Wipf D."/>
            <person name="Zambonelli A."/>
            <person name="Paolocci F."/>
            <person name="Nowrousian M."/>
            <person name="Ottonello S."/>
            <person name="Baldrian P."/>
            <person name="Spatafora J.W."/>
            <person name="Henrissat B."/>
            <person name="Nagy L.G."/>
            <person name="Aury J.M."/>
            <person name="Wincker P."/>
            <person name="Grigoriev I.V."/>
            <person name="Bonfante P."/>
            <person name="Martin F.M."/>
        </authorList>
    </citation>
    <scope>NUCLEOTIDE SEQUENCE [LARGE SCALE GENOMIC DNA]</scope>
    <source>
        <strain evidence="9 10">RN42</strain>
    </source>
</reference>
<sequence length="429" mass="48373">MSIQCGLSFHRVRQWMSYDKINSALGFSKVETAFLMYDPNLQSPYGPNWKTWFQFLLHILTVWLLKGCYLGFFFRLAEILPKKLKIYLYATGSFCVASTVISLLLIVFWCYPIANNWNLAPDAPIDSSKMICSTFAAKPVLVTFTSLCVVADAMILILSVLLITHLKLKVQSHYVSIFIAVLLGILSIVAAVARLYLFLKIIPYSTFSHVGMLNKYFESAQQNGTPLDFQSFFSGIALCQWLQILFRIEVMQGVFAYGFTFGRHRVRVVIVSLLGVPTHFWRVCWGRIRYGNTDAADVYVLAGKKRRRRRSSVEEISVCGRRRESEPYIPNPGMNTPTPGYFRGSSATTLRTAWYECPNRLSICPWEKAFVKDEESEGVPCTPLGGLSIVSTEGPGESRGGDSKRGLLGMDLEEVEEKESSRTNSRDVG</sequence>
<dbReference type="InterPro" id="IPR052337">
    <property type="entry name" value="SAT4-like"/>
</dbReference>
<proteinExistence type="inferred from homology"/>
<evidence type="ECO:0000256" key="4">
    <source>
        <dbReference type="ARBA" id="ARBA00023136"/>
    </source>
</evidence>
<accession>A0A3N4ISG5</accession>
<evidence type="ECO:0000256" key="3">
    <source>
        <dbReference type="ARBA" id="ARBA00022989"/>
    </source>
</evidence>
<keyword evidence="10" id="KW-1185">Reference proteome</keyword>
<comment type="subcellular location">
    <subcellularLocation>
        <location evidence="1">Membrane</location>
        <topology evidence="1">Multi-pass membrane protein</topology>
    </subcellularLocation>
</comment>
<organism evidence="9 10">
    <name type="scientific">Ascobolus immersus RN42</name>
    <dbReference type="NCBI Taxonomy" id="1160509"/>
    <lineage>
        <taxon>Eukaryota</taxon>
        <taxon>Fungi</taxon>
        <taxon>Dikarya</taxon>
        <taxon>Ascomycota</taxon>
        <taxon>Pezizomycotina</taxon>
        <taxon>Pezizomycetes</taxon>
        <taxon>Pezizales</taxon>
        <taxon>Ascobolaceae</taxon>
        <taxon>Ascobolus</taxon>
    </lineage>
</organism>
<evidence type="ECO:0000256" key="6">
    <source>
        <dbReference type="SAM" id="MobiDB-lite"/>
    </source>
</evidence>
<evidence type="ECO:0000256" key="7">
    <source>
        <dbReference type="SAM" id="Phobius"/>
    </source>
</evidence>
<evidence type="ECO:0000256" key="1">
    <source>
        <dbReference type="ARBA" id="ARBA00004141"/>
    </source>
</evidence>
<gene>
    <name evidence="9" type="ORF">BJ508DRAFT_412625</name>
</gene>
<evidence type="ECO:0000256" key="5">
    <source>
        <dbReference type="ARBA" id="ARBA00038359"/>
    </source>
</evidence>
<evidence type="ECO:0000313" key="10">
    <source>
        <dbReference type="Proteomes" id="UP000275078"/>
    </source>
</evidence>
<feature type="domain" description="Rhodopsin" evidence="8">
    <location>
        <begin position="50"/>
        <end position="198"/>
    </location>
</feature>
<dbReference type="EMBL" id="ML119658">
    <property type="protein sequence ID" value="RPA84554.1"/>
    <property type="molecule type" value="Genomic_DNA"/>
</dbReference>
<name>A0A3N4ISG5_ASCIM</name>
<feature type="transmembrane region" description="Helical" evidence="7">
    <location>
        <begin position="52"/>
        <end position="74"/>
    </location>
</feature>
<protein>
    <recommendedName>
        <fullName evidence="8">Rhodopsin domain-containing protein</fullName>
    </recommendedName>
</protein>
<dbReference type="InterPro" id="IPR049326">
    <property type="entry name" value="Rhodopsin_dom_fungi"/>
</dbReference>
<keyword evidence="2 7" id="KW-0812">Transmembrane</keyword>
<dbReference type="AlphaFoldDB" id="A0A3N4ISG5"/>